<dbReference type="Pfam" id="PF17921">
    <property type="entry name" value="Integrase_H2C2"/>
    <property type="match status" value="1"/>
</dbReference>
<dbReference type="PANTHER" id="PTHR37984:SF5">
    <property type="entry name" value="PROTEIN NYNRIN-LIKE"/>
    <property type="match status" value="1"/>
</dbReference>
<dbReference type="InterPro" id="IPR036397">
    <property type="entry name" value="RNaseH_sf"/>
</dbReference>
<name>A0A0K0FBE6_STRVS</name>
<reference evidence="4" key="2">
    <citation type="submission" date="2015-08" db="UniProtKB">
        <authorList>
            <consortium name="WormBaseParasite"/>
        </authorList>
    </citation>
    <scope>IDENTIFICATION</scope>
</reference>
<dbReference type="GO" id="GO:0003964">
    <property type="term" value="F:RNA-directed DNA polymerase activity"/>
    <property type="evidence" value="ECO:0007669"/>
    <property type="project" value="UniProtKB-EC"/>
</dbReference>
<evidence type="ECO:0000313" key="4">
    <source>
        <dbReference type="WBParaSite" id="SVE_0615700.1"/>
    </source>
</evidence>
<dbReference type="AlphaFoldDB" id="A0A0K0FBE6"/>
<protein>
    <recommendedName>
        <fullName evidence="1">RNA-directed DNA polymerase</fullName>
        <ecNumber evidence="1">2.7.7.49</ecNumber>
    </recommendedName>
</protein>
<keyword evidence="3" id="KW-1185">Reference proteome</keyword>
<dbReference type="InterPro" id="IPR012337">
    <property type="entry name" value="RNaseH-like_sf"/>
</dbReference>
<evidence type="ECO:0000259" key="2">
    <source>
        <dbReference type="Pfam" id="PF17921"/>
    </source>
</evidence>
<dbReference type="Gene3D" id="1.10.340.70">
    <property type="match status" value="1"/>
</dbReference>
<sequence>MHLKELKEELYFNFVMWLKSFGQLLIIPRRRRMESHRTLVLTDHFNLVRIWNGSSHEYSYLFKYLMALAEYPLSIHFVPGVAQIFSDALSRQYASRITGEEQGNLIEKSQKILLPVKLENPEEETKRKWFDAFHTNFGHASYSRSYPLLRRRVGWKGISKHYKMFLEKCVSCGNAEDPKDCKVFMSAKPVDEPMVKVMWDLLGPLLSDENGFKYAVIGIYLCTKYDFIEFSKTCMADEVKQCIERACIYPFGCAQTFISDGAHYFMKKSARKLITDVYTQSIWSEVLRKIVYYYNNVPHSTTTNTPHMLFFGNETIRQMAWKINRDVVAVTRNKLIQSENASAHQPSRAEQLVAGAKVMLKQHNFKDKMMKFTPTWESGFVIN</sequence>
<dbReference type="Gene3D" id="3.30.420.10">
    <property type="entry name" value="Ribonuclease H-like superfamily/Ribonuclease H"/>
    <property type="match status" value="1"/>
</dbReference>
<dbReference type="GO" id="GO:0003676">
    <property type="term" value="F:nucleic acid binding"/>
    <property type="evidence" value="ECO:0007669"/>
    <property type="project" value="InterPro"/>
</dbReference>
<evidence type="ECO:0000313" key="3">
    <source>
        <dbReference type="Proteomes" id="UP000035680"/>
    </source>
</evidence>
<reference evidence="3" key="1">
    <citation type="submission" date="2014-07" db="EMBL/GenBank/DDBJ databases">
        <authorList>
            <person name="Martin A.A"/>
            <person name="De Silva N."/>
        </authorList>
    </citation>
    <scope>NUCLEOTIDE SEQUENCE</scope>
</reference>
<dbReference type="InterPro" id="IPR050951">
    <property type="entry name" value="Retrovirus_Pol_polyprotein"/>
</dbReference>
<accession>A0A0K0FBE6</accession>
<dbReference type="Proteomes" id="UP000035680">
    <property type="component" value="Unassembled WGS sequence"/>
</dbReference>
<dbReference type="EC" id="2.7.7.49" evidence="1"/>
<proteinExistence type="predicted"/>
<dbReference type="WBParaSite" id="SVE_0615700.1">
    <property type="protein sequence ID" value="SVE_0615700.1"/>
    <property type="gene ID" value="SVE_0615700"/>
</dbReference>
<dbReference type="STRING" id="75913.A0A0K0FBE6"/>
<feature type="domain" description="Integrase zinc-binding" evidence="2">
    <location>
        <begin position="123"/>
        <end position="173"/>
    </location>
</feature>
<evidence type="ECO:0000256" key="1">
    <source>
        <dbReference type="ARBA" id="ARBA00012493"/>
    </source>
</evidence>
<dbReference type="SUPFAM" id="SSF53098">
    <property type="entry name" value="Ribonuclease H-like"/>
    <property type="match status" value="1"/>
</dbReference>
<dbReference type="PANTHER" id="PTHR37984">
    <property type="entry name" value="PROTEIN CBG26694"/>
    <property type="match status" value="1"/>
</dbReference>
<organism evidence="3 4">
    <name type="scientific">Strongyloides venezuelensis</name>
    <name type="common">Threadworm</name>
    <dbReference type="NCBI Taxonomy" id="75913"/>
    <lineage>
        <taxon>Eukaryota</taxon>
        <taxon>Metazoa</taxon>
        <taxon>Ecdysozoa</taxon>
        <taxon>Nematoda</taxon>
        <taxon>Chromadorea</taxon>
        <taxon>Rhabditida</taxon>
        <taxon>Tylenchina</taxon>
        <taxon>Panagrolaimomorpha</taxon>
        <taxon>Strongyloidoidea</taxon>
        <taxon>Strongyloididae</taxon>
        <taxon>Strongyloides</taxon>
    </lineage>
</organism>
<dbReference type="InterPro" id="IPR041588">
    <property type="entry name" value="Integrase_H2C2"/>
</dbReference>